<evidence type="ECO:0000256" key="1">
    <source>
        <dbReference type="ARBA" id="ARBA00009257"/>
    </source>
</evidence>
<dbReference type="Gene3D" id="1.25.10.10">
    <property type="entry name" value="Leucine-rich Repeat Variant"/>
    <property type="match status" value="1"/>
</dbReference>
<comment type="similarity">
    <text evidence="1">Belongs to the WD repeat RAPTOR family.</text>
</comment>
<dbReference type="GO" id="GO:0071230">
    <property type="term" value="P:cellular response to amino acid stimulus"/>
    <property type="evidence" value="ECO:0007669"/>
    <property type="project" value="TreeGrafter"/>
</dbReference>
<dbReference type="PROSITE" id="PS50082">
    <property type="entry name" value="WD_REPEATS_2"/>
    <property type="match status" value="1"/>
</dbReference>
<feature type="compositionally biased region" description="Polar residues" evidence="5">
    <location>
        <begin position="994"/>
        <end position="1006"/>
    </location>
</feature>
<dbReference type="GO" id="GO:0030307">
    <property type="term" value="P:positive regulation of cell growth"/>
    <property type="evidence" value="ECO:0007669"/>
    <property type="project" value="TreeGrafter"/>
</dbReference>
<name>A0AAV5REE6_STABA</name>
<evidence type="ECO:0000259" key="6">
    <source>
        <dbReference type="SMART" id="SM01302"/>
    </source>
</evidence>
<proteinExistence type="inferred from homology"/>
<dbReference type="InterPro" id="IPR001680">
    <property type="entry name" value="WD40_rpt"/>
</dbReference>
<feature type="compositionally biased region" description="Basic and acidic residues" evidence="5">
    <location>
        <begin position="1034"/>
        <end position="1044"/>
    </location>
</feature>
<dbReference type="GO" id="GO:0010506">
    <property type="term" value="P:regulation of autophagy"/>
    <property type="evidence" value="ECO:0007669"/>
    <property type="project" value="TreeGrafter"/>
</dbReference>
<feature type="compositionally biased region" description="Low complexity" evidence="5">
    <location>
        <begin position="821"/>
        <end position="830"/>
    </location>
</feature>
<dbReference type="GO" id="GO:0031931">
    <property type="term" value="C:TORC1 complex"/>
    <property type="evidence" value="ECO:0007669"/>
    <property type="project" value="InterPro"/>
</dbReference>
<feature type="region of interest" description="Disordered" evidence="5">
    <location>
        <begin position="1024"/>
        <end position="1044"/>
    </location>
</feature>
<dbReference type="InterPro" id="IPR016024">
    <property type="entry name" value="ARM-type_fold"/>
</dbReference>
<dbReference type="PRINTS" id="PR01547">
    <property type="entry name" value="YEAST176DUF"/>
</dbReference>
<dbReference type="GO" id="GO:0031929">
    <property type="term" value="P:TOR signaling"/>
    <property type="evidence" value="ECO:0007669"/>
    <property type="project" value="InterPro"/>
</dbReference>
<evidence type="ECO:0000256" key="5">
    <source>
        <dbReference type="SAM" id="MobiDB-lite"/>
    </source>
</evidence>
<feature type="domain" description="Raptor N-terminal CASPase-like" evidence="6">
    <location>
        <begin position="82"/>
        <end position="236"/>
    </location>
</feature>
<dbReference type="Pfam" id="PF00400">
    <property type="entry name" value="WD40"/>
    <property type="match status" value="1"/>
</dbReference>
<sequence>MDIEDPNNTIISRESKFVNPNGPVMFTYNTSVRHGFGEISQDQIPQLISGYYSYFADKRHDTQGRPQEEDSLSGGDWRVTDRQRTVNAALVLCLNLGVDPPDVIKTQPAARMETWVDPQLYVDSKKALEQIGKNLQSQYESLGTRTKYKQSLDPNIDDIKRFCVGLRRSARDDRILFHYNGHGVPKPTLSGEIWVFNRGYTQYIPLSIFELQYWLGAPVIYCYDCSGAGNIIKSFNDFVKKRKQTPALEDEIQYPYETCIQLGACQGDEILPMNPDLPADLFTCCITTPVDMAVRWFLLQNSNFVTSSRLNPADIKIPGKITDRRTPLGELNWIFTAITDTIAWSALKPALFKRLFRQDLIVAAMFRNFLLACRIMKAHNCHPVSSPAVPDTSDHPLWDSWDATVNHCLLQVMTGSPTTDVCLFSDFFEQQLTAFEMWLIYQSSDVTKPPEQLSILLQVLLSQIHRLRALTLLCRYLDLGPYAVRIALNMGFFIYVLKLLQSPAPELRPVLVFIWARIMAVDRSVQTELVKENGFMYFVNILIDSNPRINRTATTSDPAICCFVLAQFAHGFPTAVKLLGAIEPLIQRLESFLDSESPLLRLWSIFLLSEICPKKSLTLVLWRLLDPIPEVRVATLRAAASYINSPQISDIDTIGYAMIAVTLDGSSIVRYELIVTVNAFIMKCEQKFLVCAFTTLEEEYSASRRDGDLRSKSPAHGTVCLALWRLILVLTTDALPHIRNAAQEIVDRIQAKLLNSPMGKQSLLMARELQGKDTNIVEQASLVGTHPITAPPWLQKKTDKHKDNNDSGHYAWYGFYRTDSLSPTTSVTTPPGSPPVRRNSRPELRLLEQGNSVDTRTSMNSSYENAAHANSNDSNDNNNANSQIGSNNDTLVAAQIQENNGTNNNIPMSTAQQALIKAQTSDSNQSETPVGSLIRSAMKWFIKDDLSSEAMNSKLALMNKKNQVSLTPQAPIPTVSAPSVNPPVQSVQSGQSVESNGTGSTPKANDTLVSSTFREYCVEFFREPQLEPSESEEPGSKEYNERQWRKARNERTIAETQVQKGLALTGAWGNHVSTVVGIGDPPQRLLFSQYGKHLLATDSNNVAVFDWHRGKLLNRFLGGADIADLKFLNEDDQPLVLTASKDGSARVFRNYEEPSSIRIVTSWFLFADLVHQKPQRPNVVLDWEQSKGHLLVGGDARVIRVWDAAREQAIYDMPVRTSSELCSLSSDQVSGNIVAAGYNDGAVHVYDKRLDKKNGLIRRWKPIPQNGNYHRLGHSTKIVNVKMQRGGPRELVSGSTDGQVCLWDIRMAAPVIGFKAHTKDMRCLDVHEHAPVIATAARVTGIWSTSGHRVSTLKGMSSSYLSSKVSPVEALSFHPHSMVLAVSHVDGPAISIYKCST</sequence>
<feature type="compositionally biased region" description="Polar residues" evidence="5">
    <location>
        <begin position="849"/>
        <end position="864"/>
    </location>
</feature>
<dbReference type="InterPro" id="IPR004083">
    <property type="entry name" value="Raptor"/>
</dbReference>
<accession>A0AAV5REE6</accession>
<feature type="compositionally biased region" description="Low complexity" evidence="5">
    <location>
        <begin position="975"/>
        <end position="993"/>
    </location>
</feature>
<dbReference type="InterPro" id="IPR019775">
    <property type="entry name" value="WD40_repeat_CS"/>
</dbReference>
<dbReference type="Gene3D" id="2.130.10.10">
    <property type="entry name" value="YVTN repeat-like/Quinoprotein amine dehydrogenase"/>
    <property type="match status" value="2"/>
</dbReference>
<comment type="caution">
    <text evidence="7">The sequence shown here is derived from an EMBL/GenBank/DDBJ whole genome shotgun (WGS) entry which is preliminary data.</text>
</comment>
<dbReference type="GO" id="GO:0009267">
    <property type="term" value="P:cellular response to starvation"/>
    <property type="evidence" value="ECO:0007669"/>
    <property type="project" value="TreeGrafter"/>
</dbReference>
<keyword evidence="2 4" id="KW-0853">WD repeat</keyword>
<dbReference type="SMART" id="SM00320">
    <property type="entry name" value="WD40"/>
    <property type="match status" value="6"/>
</dbReference>
<dbReference type="Pfam" id="PF14538">
    <property type="entry name" value="Raptor_N"/>
    <property type="match status" value="1"/>
</dbReference>
<feature type="repeat" description="WD" evidence="4">
    <location>
        <begin position="1271"/>
        <end position="1306"/>
    </location>
</feature>
<dbReference type="SMART" id="SM01302">
    <property type="entry name" value="Raptor_N"/>
    <property type="match status" value="1"/>
</dbReference>
<evidence type="ECO:0000256" key="2">
    <source>
        <dbReference type="ARBA" id="ARBA00022574"/>
    </source>
</evidence>
<reference evidence="7 8" key="1">
    <citation type="journal article" date="2023" name="Elife">
        <title>Identification of key yeast species and microbe-microbe interactions impacting larval growth of Drosophila in the wild.</title>
        <authorList>
            <person name="Mure A."/>
            <person name="Sugiura Y."/>
            <person name="Maeda R."/>
            <person name="Honda K."/>
            <person name="Sakurai N."/>
            <person name="Takahashi Y."/>
            <person name="Watada M."/>
            <person name="Katoh T."/>
            <person name="Gotoh A."/>
            <person name="Gotoh Y."/>
            <person name="Taniguchi I."/>
            <person name="Nakamura K."/>
            <person name="Hayashi T."/>
            <person name="Katayama T."/>
            <person name="Uemura T."/>
            <person name="Hattori Y."/>
        </authorList>
    </citation>
    <scope>NUCLEOTIDE SEQUENCE [LARGE SCALE GENOMIC DNA]</scope>
    <source>
        <strain evidence="7 8">SB-73</strain>
    </source>
</reference>
<dbReference type="SUPFAM" id="SSF50978">
    <property type="entry name" value="WD40 repeat-like"/>
    <property type="match status" value="1"/>
</dbReference>
<dbReference type="PROSITE" id="PS00678">
    <property type="entry name" value="WD_REPEATS_1"/>
    <property type="match status" value="1"/>
</dbReference>
<dbReference type="PANTHER" id="PTHR12848:SF16">
    <property type="entry name" value="REGULATORY-ASSOCIATED PROTEIN OF MTOR"/>
    <property type="match status" value="1"/>
</dbReference>
<dbReference type="Proteomes" id="UP001362899">
    <property type="component" value="Unassembled WGS sequence"/>
</dbReference>
<dbReference type="GO" id="GO:0030674">
    <property type="term" value="F:protein-macromolecule adaptor activity"/>
    <property type="evidence" value="ECO:0007669"/>
    <property type="project" value="TreeGrafter"/>
</dbReference>
<keyword evidence="8" id="KW-1185">Reference proteome</keyword>
<feature type="region of interest" description="Disordered" evidence="5">
    <location>
        <begin position="968"/>
        <end position="1006"/>
    </location>
</feature>
<organism evidence="7 8">
    <name type="scientific">Starmerella bacillaris</name>
    <name type="common">Yeast</name>
    <name type="synonym">Candida zemplinina</name>
    <dbReference type="NCBI Taxonomy" id="1247836"/>
    <lineage>
        <taxon>Eukaryota</taxon>
        <taxon>Fungi</taxon>
        <taxon>Dikarya</taxon>
        <taxon>Ascomycota</taxon>
        <taxon>Saccharomycotina</taxon>
        <taxon>Dipodascomycetes</taxon>
        <taxon>Dipodascales</taxon>
        <taxon>Trichomonascaceae</taxon>
        <taxon>Starmerella</taxon>
    </lineage>
</organism>
<evidence type="ECO:0000313" key="7">
    <source>
        <dbReference type="EMBL" id="GMM49818.1"/>
    </source>
</evidence>
<keyword evidence="3" id="KW-0677">Repeat</keyword>
<evidence type="ECO:0000256" key="4">
    <source>
        <dbReference type="PROSITE-ProRule" id="PRU00221"/>
    </source>
</evidence>
<dbReference type="InterPro" id="IPR036322">
    <property type="entry name" value="WD40_repeat_dom_sf"/>
</dbReference>
<protein>
    <submittedName>
        <fullName evidence="7">Ubiquitin-binding TORC1 subunit</fullName>
    </submittedName>
</protein>
<dbReference type="PANTHER" id="PTHR12848">
    <property type="entry name" value="REGULATORY-ASSOCIATED PROTEIN OF MTOR"/>
    <property type="match status" value="1"/>
</dbReference>
<dbReference type="SUPFAM" id="SSF48371">
    <property type="entry name" value="ARM repeat"/>
    <property type="match status" value="1"/>
</dbReference>
<feature type="compositionally biased region" description="Low complexity" evidence="5">
    <location>
        <begin position="865"/>
        <end position="886"/>
    </location>
</feature>
<evidence type="ECO:0000256" key="3">
    <source>
        <dbReference type="ARBA" id="ARBA00022737"/>
    </source>
</evidence>
<dbReference type="InterPro" id="IPR015943">
    <property type="entry name" value="WD40/YVTN_repeat-like_dom_sf"/>
</dbReference>
<feature type="region of interest" description="Disordered" evidence="5">
    <location>
        <begin position="821"/>
        <end position="886"/>
    </location>
</feature>
<dbReference type="InterPro" id="IPR029347">
    <property type="entry name" value="Raptor_N"/>
</dbReference>
<dbReference type="EMBL" id="BTGC01000003">
    <property type="protein sequence ID" value="GMM49818.1"/>
    <property type="molecule type" value="Genomic_DNA"/>
</dbReference>
<dbReference type="InterPro" id="IPR011989">
    <property type="entry name" value="ARM-like"/>
</dbReference>
<gene>
    <name evidence="7" type="ORF">DASB73_007760</name>
</gene>
<evidence type="ECO:0000313" key="8">
    <source>
        <dbReference type="Proteomes" id="UP001362899"/>
    </source>
</evidence>
<dbReference type="GO" id="GO:0005737">
    <property type="term" value="C:cytoplasm"/>
    <property type="evidence" value="ECO:0007669"/>
    <property type="project" value="TreeGrafter"/>
</dbReference>